<evidence type="ECO:0000313" key="1">
    <source>
        <dbReference type="EMBL" id="NUU56924.1"/>
    </source>
</evidence>
<dbReference type="GeneID" id="97133588"/>
<comment type="caution">
    <text evidence="1">The sequence shown here is derived from an EMBL/GenBank/DDBJ whole genome shotgun (WGS) entry which is preliminary data.</text>
</comment>
<proteinExistence type="predicted"/>
<evidence type="ECO:0000313" key="2">
    <source>
        <dbReference type="Proteomes" id="UP000577724"/>
    </source>
</evidence>
<accession>A0ABX2MS60</accession>
<gene>
    <name evidence="1" type="ORF">HP548_22845</name>
</gene>
<reference evidence="1 2" key="1">
    <citation type="submission" date="2020-05" db="EMBL/GenBank/DDBJ databases">
        <title>Genome Sequencing of Type Strains.</title>
        <authorList>
            <person name="Lemaire J.F."/>
            <person name="Inderbitzin P."/>
            <person name="Gregorio O.A."/>
            <person name="Collins S.B."/>
            <person name="Wespe N."/>
            <person name="Knight-Connoni V."/>
        </authorList>
    </citation>
    <scope>NUCLEOTIDE SEQUENCE [LARGE SCALE GENOMIC DNA]</scope>
    <source>
        <strain evidence="1 2">DSM 19942</strain>
    </source>
</reference>
<evidence type="ECO:0008006" key="3">
    <source>
        <dbReference type="Google" id="ProtNLM"/>
    </source>
</evidence>
<organism evidence="1 2">
    <name type="scientific">Paenibacillus taichungensis</name>
    <dbReference type="NCBI Taxonomy" id="484184"/>
    <lineage>
        <taxon>Bacteria</taxon>
        <taxon>Bacillati</taxon>
        <taxon>Bacillota</taxon>
        <taxon>Bacilli</taxon>
        <taxon>Bacillales</taxon>
        <taxon>Paenibacillaceae</taxon>
        <taxon>Paenibacillus</taxon>
    </lineage>
</organism>
<name>A0ABX2MS60_9BACL</name>
<sequence>MHGDNDESIKIIVRWHDEDNDEEIDGATVNPSKNLPAKVSHFLLIRTYYTQKGYVPEFCYFTFIPRALADKQQVVSYVELKKDFSYELIPQKRFETYPYSNQRLQQDTIIEMEDTAKEVESVIRYCKGTAYQ</sequence>
<dbReference type="EMBL" id="JABMCC010000117">
    <property type="protein sequence ID" value="NUU56924.1"/>
    <property type="molecule type" value="Genomic_DNA"/>
</dbReference>
<keyword evidence="2" id="KW-1185">Reference proteome</keyword>
<dbReference type="Proteomes" id="UP000577724">
    <property type="component" value="Unassembled WGS sequence"/>
</dbReference>
<dbReference type="RefSeq" id="WP_099853735.1">
    <property type="nucleotide sequence ID" value="NZ_CBCRYD010000048.1"/>
</dbReference>
<protein>
    <recommendedName>
        <fullName evidence="3">BAH domain-containing protein</fullName>
    </recommendedName>
</protein>